<keyword evidence="12" id="KW-0443">Lipid metabolism</keyword>
<evidence type="ECO:0000256" key="3">
    <source>
        <dbReference type="ARBA" id="ARBA00004406"/>
    </source>
</evidence>
<dbReference type="PRINTS" id="PR00465">
    <property type="entry name" value="EP450IV"/>
</dbReference>
<keyword evidence="9 18" id="KW-0560">Oxidoreductase</keyword>
<keyword evidence="5 17" id="KW-0349">Heme</keyword>
<reference evidence="19" key="2">
    <citation type="submission" date="2025-08" db="UniProtKB">
        <authorList>
            <consortium name="Ensembl"/>
        </authorList>
    </citation>
    <scope>IDENTIFICATION</scope>
</reference>
<dbReference type="GO" id="GO:0020037">
    <property type="term" value="F:heme binding"/>
    <property type="evidence" value="ECO:0007669"/>
    <property type="project" value="InterPro"/>
</dbReference>
<reference evidence="19" key="3">
    <citation type="submission" date="2025-09" db="UniProtKB">
        <authorList>
            <consortium name="Ensembl"/>
        </authorList>
    </citation>
    <scope>IDENTIFICATION</scope>
</reference>
<keyword evidence="11 18" id="KW-0503">Monooxygenase</keyword>
<dbReference type="GO" id="GO:0034653">
    <property type="term" value="P:retinoic acid catabolic process"/>
    <property type="evidence" value="ECO:0007669"/>
    <property type="project" value="UniProtKB-ARBA"/>
</dbReference>
<evidence type="ECO:0000256" key="14">
    <source>
        <dbReference type="ARBA" id="ARBA00040244"/>
    </source>
</evidence>
<evidence type="ECO:0000256" key="10">
    <source>
        <dbReference type="ARBA" id="ARBA00023004"/>
    </source>
</evidence>
<dbReference type="OMA" id="WDGQFVN"/>
<dbReference type="FunFam" id="1.10.630.10:FF:000009">
    <property type="entry name" value="Cytochrome P450 26B1 isoform 1"/>
    <property type="match status" value="1"/>
</dbReference>
<dbReference type="AlphaFoldDB" id="G3Q4R6"/>
<evidence type="ECO:0000256" key="12">
    <source>
        <dbReference type="ARBA" id="ARBA00023098"/>
    </source>
</evidence>
<dbReference type="PANTHER" id="PTHR24286:SF177">
    <property type="entry name" value="CYTOCHROME P450 26B1"/>
    <property type="match status" value="1"/>
</dbReference>
<dbReference type="InterPro" id="IPR002403">
    <property type="entry name" value="Cyt_P450_E_grp-IV"/>
</dbReference>
<dbReference type="eggNOG" id="KOG0157">
    <property type="taxonomic scope" value="Eukaryota"/>
</dbReference>
<dbReference type="GeneTree" id="ENSGT00800000124060"/>
<dbReference type="Pfam" id="PF00067">
    <property type="entry name" value="p450"/>
    <property type="match status" value="1"/>
</dbReference>
<comment type="similarity">
    <text evidence="4 18">Belongs to the cytochrome P450 family.</text>
</comment>
<dbReference type="GO" id="GO:0016125">
    <property type="term" value="P:sterol metabolic process"/>
    <property type="evidence" value="ECO:0007669"/>
    <property type="project" value="TreeGrafter"/>
</dbReference>
<organism evidence="19 20">
    <name type="scientific">Gasterosteus aculeatus aculeatus</name>
    <name type="common">three-spined stickleback</name>
    <dbReference type="NCBI Taxonomy" id="481459"/>
    <lineage>
        <taxon>Eukaryota</taxon>
        <taxon>Metazoa</taxon>
        <taxon>Chordata</taxon>
        <taxon>Craniata</taxon>
        <taxon>Vertebrata</taxon>
        <taxon>Euteleostomi</taxon>
        <taxon>Actinopterygii</taxon>
        <taxon>Neopterygii</taxon>
        <taxon>Teleostei</taxon>
        <taxon>Neoteleostei</taxon>
        <taxon>Acanthomorphata</taxon>
        <taxon>Eupercaria</taxon>
        <taxon>Perciformes</taxon>
        <taxon>Cottioidei</taxon>
        <taxon>Gasterosteales</taxon>
        <taxon>Gasterosteidae</taxon>
        <taxon>Gasterosteus</taxon>
    </lineage>
</organism>
<dbReference type="STRING" id="69293.ENSGACP00000024870"/>
<comment type="catalytic activity">
    <reaction evidence="16">
        <text>all-trans-retinoate + reduced [NADPH--hemoprotein reductase] + O2 = all-trans-4-hydroxyretinoate + oxidized [NADPH--hemoprotein reductase] + H2O + H(+)</text>
        <dbReference type="Rhea" id="RHEA:51984"/>
        <dbReference type="Rhea" id="RHEA-COMP:11964"/>
        <dbReference type="Rhea" id="RHEA-COMP:11965"/>
        <dbReference type="ChEBI" id="CHEBI:15377"/>
        <dbReference type="ChEBI" id="CHEBI:15378"/>
        <dbReference type="ChEBI" id="CHEBI:15379"/>
        <dbReference type="ChEBI" id="CHEBI:35291"/>
        <dbReference type="ChEBI" id="CHEBI:57618"/>
        <dbReference type="ChEBI" id="CHEBI:58210"/>
        <dbReference type="ChEBI" id="CHEBI:134178"/>
    </reaction>
    <physiologicalReaction direction="left-to-right" evidence="16">
        <dbReference type="Rhea" id="RHEA:51985"/>
    </physiologicalReaction>
</comment>
<dbReference type="Gene3D" id="1.10.630.10">
    <property type="entry name" value="Cytochrome P450"/>
    <property type="match status" value="2"/>
</dbReference>
<dbReference type="PROSITE" id="PS00086">
    <property type="entry name" value="CYTOCHROME_P450"/>
    <property type="match status" value="1"/>
</dbReference>
<evidence type="ECO:0000256" key="15">
    <source>
        <dbReference type="ARBA" id="ARBA00047395"/>
    </source>
</evidence>
<dbReference type="InParanoid" id="G3Q4R6"/>
<dbReference type="InterPro" id="IPR001128">
    <property type="entry name" value="Cyt_P450"/>
</dbReference>
<keyword evidence="6 17" id="KW-0479">Metal-binding</keyword>
<comment type="subcellular location">
    <subcellularLocation>
        <location evidence="3">Endoplasmic reticulum membrane</location>
        <topology evidence="3">Peripheral membrane protein</topology>
    </subcellularLocation>
    <subcellularLocation>
        <location evidence="2">Microsome membrane</location>
        <topology evidence="2">Peripheral membrane protein</topology>
    </subcellularLocation>
</comment>
<dbReference type="PRINTS" id="PR00385">
    <property type="entry name" value="P450"/>
</dbReference>
<evidence type="ECO:0000256" key="16">
    <source>
        <dbReference type="ARBA" id="ARBA00048965"/>
    </source>
</evidence>
<evidence type="ECO:0000256" key="7">
    <source>
        <dbReference type="ARBA" id="ARBA00022824"/>
    </source>
</evidence>
<dbReference type="PANTHER" id="PTHR24286">
    <property type="entry name" value="CYTOCHROME P450 26"/>
    <property type="match status" value="1"/>
</dbReference>
<dbReference type="GO" id="GO:0004497">
    <property type="term" value="F:monooxygenase activity"/>
    <property type="evidence" value="ECO:0007669"/>
    <property type="project" value="UniProtKB-KW"/>
</dbReference>
<evidence type="ECO:0000256" key="17">
    <source>
        <dbReference type="PIRSR" id="PIRSR602403-1"/>
    </source>
</evidence>
<evidence type="ECO:0000256" key="4">
    <source>
        <dbReference type="ARBA" id="ARBA00010617"/>
    </source>
</evidence>
<keyword evidence="13" id="KW-0472">Membrane</keyword>
<reference evidence="19 20" key="1">
    <citation type="journal article" date="2021" name="G3 (Bethesda)">
        <title>Improved contiguity of the threespine stickleback genome using long-read sequencing.</title>
        <authorList>
            <person name="Nath S."/>
            <person name="Shaw D.E."/>
            <person name="White M.A."/>
        </authorList>
    </citation>
    <scope>NUCLEOTIDE SEQUENCE [LARGE SCALE GENOMIC DNA]</scope>
    <source>
        <strain evidence="19 20">Lake Benthic</strain>
    </source>
</reference>
<protein>
    <recommendedName>
        <fullName evidence="14">Cytochrome P450 26B1</fullName>
    </recommendedName>
</protein>
<dbReference type="SUPFAM" id="SSF48264">
    <property type="entry name" value="Cytochrome P450"/>
    <property type="match status" value="2"/>
</dbReference>
<evidence type="ECO:0000256" key="5">
    <source>
        <dbReference type="ARBA" id="ARBA00022617"/>
    </source>
</evidence>
<dbReference type="Ensembl" id="ENSGACT00000024919.2">
    <property type="protein sequence ID" value="ENSGACP00000024870.2"/>
    <property type="gene ID" value="ENSGACG00000018809.2"/>
</dbReference>
<evidence type="ECO:0000256" key="11">
    <source>
        <dbReference type="ARBA" id="ARBA00023033"/>
    </source>
</evidence>
<evidence type="ECO:0000256" key="2">
    <source>
        <dbReference type="ARBA" id="ARBA00004174"/>
    </source>
</evidence>
<evidence type="ECO:0000256" key="1">
    <source>
        <dbReference type="ARBA" id="ARBA00001971"/>
    </source>
</evidence>
<accession>G3Q4R6</accession>
<evidence type="ECO:0000256" key="9">
    <source>
        <dbReference type="ARBA" id="ARBA00023002"/>
    </source>
</evidence>
<dbReference type="InterPro" id="IPR036396">
    <property type="entry name" value="Cyt_P450_sf"/>
</dbReference>
<comment type="cofactor">
    <cofactor evidence="1 17">
        <name>heme</name>
        <dbReference type="ChEBI" id="CHEBI:30413"/>
    </cofactor>
</comment>
<evidence type="ECO:0000313" key="20">
    <source>
        <dbReference type="Proteomes" id="UP000007635"/>
    </source>
</evidence>
<evidence type="ECO:0000256" key="8">
    <source>
        <dbReference type="ARBA" id="ARBA00022848"/>
    </source>
</evidence>
<dbReference type="Proteomes" id="UP000007635">
    <property type="component" value="Chromosome VII"/>
</dbReference>
<dbReference type="InterPro" id="IPR017972">
    <property type="entry name" value="Cyt_P450_CS"/>
</dbReference>
<dbReference type="Bgee" id="ENSGACG00000018809">
    <property type="expression patterns" value="Expressed in pharyngeal gill and 5 other cell types or tissues"/>
</dbReference>
<dbReference type="FunCoup" id="G3Q4R6">
    <property type="interactions" value="113"/>
</dbReference>
<name>G3Q4R6_GASAC</name>
<dbReference type="GO" id="GO:0005506">
    <property type="term" value="F:iron ion binding"/>
    <property type="evidence" value="ECO:0007669"/>
    <property type="project" value="InterPro"/>
</dbReference>
<comment type="catalytic activity">
    <reaction evidence="15">
        <text>all-trans-retinoate + reduced [NADPH--hemoprotein reductase] + O2 = all-trans-18-hydroxyretinoate + oxidized [NADPH--hemoprotein reductase] + H2O + H(+)</text>
        <dbReference type="Rhea" id="RHEA:55856"/>
        <dbReference type="Rhea" id="RHEA-COMP:11964"/>
        <dbReference type="Rhea" id="RHEA-COMP:11965"/>
        <dbReference type="ChEBI" id="CHEBI:15377"/>
        <dbReference type="ChEBI" id="CHEBI:15378"/>
        <dbReference type="ChEBI" id="CHEBI:15379"/>
        <dbReference type="ChEBI" id="CHEBI:35291"/>
        <dbReference type="ChEBI" id="CHEBI:57618"/>
        <dbReference type="ChEBI" id="CHEBI:58210"/>
        <dbReference type="ChEBI" id="CHEBI:139258"/>
    </reaction>
    <physiologicalReaction direction="left-to-right" evidence="15">
        <dbReference type="Rhea" id="RHEA:55857"/>
    </physiologicalReaction>
</comment>
<sequence length="586" mass="66028">MLFDTFDLVSALATLAACLVSMVLLLAVSQQLWQLRWTATRDKNCKLPMPKGSMGFPFIGETCHWLLQGSGFHASRRQKYGNVFKTHLLGRPLIRVTGAENVRKVLMGEHTLVTVDWPQSTATLLGPNSLANSIGDIHRKRRKGSGFHASRRQKYGNVFKTHLLGRPLIRVTGAENVRKVLMGEHTLVTVDWPQSTATLLGPNSLANSIGDIHRKRRKVFAKVFSHEALESYLPKIQQVIQESLRVWSSNPEPINVYRESQRLSFTMAVRVLLGFRVSEEEMRHLFSTFQDFVDNLFSLPIDLPFSGYRKGIRARDTLQKCIEKAIREKPLRSQGKDYSDALDVLMESAKENGTELTMQELKESTIELIFAAFATTASASTSLIMQLLRHPAVLERLREELRARGLLHNGCLMPGELTLDTIVSLKYLDCVIKEVLRLFTPVSGAYRTAMQTFELDGVQIPKGWSVMYSIRDTHDTAAVFKDVDAFDPDRFSQERCEDKEGRFHYLPFGGGVRSCLGKQLATLFLRILAIELASTSRFELATRQFPRVVTVPVMHPVDGLKVKFFGLDSNQNEIMAKSDELLGATV</sequence>
<proteinExistence type="inferred from homology"/>
<evidence type="ECO:0000256" key="18">
    <source>
        <dbReference type="RuleBase" id="RU000461"/>
    </source>
</evidence>
<keyword evidence="8" id="KW-0492">Microsome</keyword>
<keyword evidence="20" id="KW-1185">Reference proteome</keyword>
<evidence type="ECO:0000313" key="19">
    <source>
        <dbReference type="Ensembl" id="ENSGACP00000024870.2"/>
    </source>
</evidence>
<dbReference type="GO" id="GO:0016705">
    <property type="term" value="F:oxidoreductase activity, acting on paired donors, with incorporation or reduction of molecular oxygen"/>
    <property type="evidence" value="ECO:0007669"/>
    <property type="project" value="InterPro"/>
</dbReference>
<feature type="binding site" description="axial binding residue" evidence="17">
    <location>
        <position position="515"/>
    </location>
    <ligand>
        <name>heme</name>
        <dbReference type="ChEBI" id="CHEBI:30413"/>
    </ligand>
    <ligandPart>
        <name>Fe</name>
        <dbReference type="ChEBI" id="CHEBI:18248"/>
    </ligandPart>
</feature>
<evidence type="ECO:0000256" key="6">
    <source>
        <dbReference type="ARBA" id="ARBA00022723"/>
    </source>
</evidence>
<keyword evidence="10 17" id="KW-0408">Iron</keyword>
<dbReference type="GO" id="GO:0005789">
    <property type="term" value="C:endoplasmic reticulum membrane"/>
    <property type="evidence" value="ECO:0007669"/>
    <property type="project" value="UniProtKB-SubCell"/>
</dbReference>
<keyword evidence="7" id="KW-0256">Endoplasmic reticulum</keyword>
<evidence type="ECO:0000256" key="13">
    <source>
        <dbReference type="ARBA" id="ARBA00023136"/>
    </source>
</evidence>